<keyword evidence="1" id="KW-0812">Transmembrane</keyword>
<dbReference type="Proteomes" id="UP000499080">
    <property type="component" value="Unassembled WGS sequence"/>
</dbReference>
<feature type="transmembrane region" description="Helical" evidence="1">
    <location>
        <begin position="76"/>
        <end position="95"/>
    </location>
</feature>
<keyword evidence="3" id="KW-1185">Reference proteome</keyword>
<reference evidence="2 3" key="1">
    <citation type="journal article" date="2019" name="Sci. Rep.">
        <title>Orb-weaving spider Araneus ventricosus genome elucidates the spidroin gene catalogue.</title>
        <authorList>
            <person name="Kono N."/>
            <person name="Nakamura H."/>
            <person name="Ohtoshi R."/>
            <person name="Moran D.A.P."/>
            <person name="Shinohara A."/>
            <person name="Yoshida Y."/>
            <person name="Fujiwara M."/>
            <person name="Mori M."/>
            <person name="Tomita M."/>
            <person name="Arakawa K."/>
        </authorList>
    </citation>
    <scope>NUCLEOTIDE SEQUENCE [LARGE SCALE GENOMIC DNA]</scope>
</reference>
<protein>
    <submittedName>
        <fullName evidence="2">Uncharacterized protein</fullName>
    </submittedName>
</protein>
<accession>A0A4Y2D7J2</accession>
<dbReference type="EMBL" id="BGPR01000308">
    <property type="protein sequence ID" value="GBM12087.1"/>
    <property type="molecule type" value="Genomic_DNA"/>
</dbReference>
<sequence length="119" mass="13763">MRCVSTRLLRVFYSLQLLNSNLKKLHMVIQGIPHPAYFESSTLCSLQISASSCLLRVFYTVVSNFTRRNWKLLFEIYLIPPYPNLLLIISAKFYLKKLKMIVLGVPHPACFESSTHLNL</sequence>
<proteinExistence type="predicted"/>
<comment type="caution">
    <text evidence="2">The sequence shown here is derived from an EMBL/GenBank/DDBJ whole genome shotgun (WGS) entry which is preliminary data.</text>
</comment>
<evidence type="ECO:0000313" key="2">
    <source>
        <dbReference type="EMBL" id="GBM12087.1"/>
    </source>
</evidence>
<name>A0A4Y2D7J2_ARAVE</name>
<dbReference type="AlphaFoldDB" id="A0A4Y2D7J2"/>
<evidence type="ECO:0000313" key="3">
    <source>
        <dbReference type="Proteomes" id="UP000499080"/>
    </source>
</evidence>
<gene>
    <name evidence="2" type="ORF">AVEN_245484_1</name>
</gene>
<organism evidence="2 3">
    <name type="scientific">Araneus ventricosus</name>
    <name type="common">Orbweaver spider</name>
    <name type="synonym">Epeira ventricosa</name>
    <dbReference type="NCBI Taxonomy" id="182803"/>
    <lineage>
        <taxon>Eukaryota</taxon>
        <taxon>Metazoa</taxon>
        <taxon>Ecdysozoa</taxon>
        <taxon>Arthropoda</taxon>
        <taxon>Chelicerata</taxon>
        <taxon>Arachnida</taxon>
        <taxon>Araneae</taxon>
        <taxon>Araneomorphae</taxon>
        <taxon>Entelegynae</taxon>
        <taxon>Araneoidea</taxon>
        <taxon>Araneidae</taxon>
        <taxon>Araneus</taxon>
    </lineage>
</organism>
<evidence type="ECO:0000256" key="1">
    <source>
        <dbReference type="SAM" id="Phobius"/>
    </source>
</evidence>
<keyword evidence="1" id="KW-1133">Transmembrane helix</keyword>
<keyword evidence="1" id="KW-0472">Membrane</keyword>